<dbReference type="InterPro" id="IPR004529">
    <property type="entry name" value="Phe-tRNA-synth_IIc_asu"/>
</dbReference>
<keyword evidence="6" id="KW-0479">Metal-binding</keyword>
<dbReference type="GO" id="GO:0006432">
    <property type="term" value="P:phenylalanyl-tRNA aminoacylation"/>
    <property type="evidence" value="ECO:0007669"/>
    <property type="project" value="InterPro"/>
</dbReference>
<keyword evidence="7" id="KW-0547">Nucleotide-binding</keyword>
<dbReference type="GO" id="GO:0005524">
    <property type="term" value="F:ATP binding"/>
    <property type="evidence" value="ECO:0007669"/>
    <property type="project" value="UniProtKB-KW"/>
</dbReference>
<gene>
    <name evidence="13" type="ordered locus">VMUT_0381</name>
</gene>
<organism evidence="13 14">
    <name type="scientific">Vulcanisaeta moutnovskia (strain 768-28)</name>
    <dbReference type="NCBI Taxonomy" id="985053"/>
    <lineage>
        <taxon>Archaea</taxon>
        <taxon>Thermoproteota</taxon>
        <taxon>Thermoprotei</taxon>
        <taxon>Thermoproteales</taxon>
        <taxon>Thermoproteaceae</taxon>
        <taxon>Vulcanisaeta</taxon>
    </lineage>
</organism>
<evidence type="ECO:0000259" key="12">
    <source>
        <dbReference type="PROSITE" id="PS50862"/>
    </source>
</evidence>
<keyword evidence="11" id="KW-0030">Aminoacyl-tRNA synthetase</keyword>
<evidence type="ECO:0000256" key="6">
    <source>
        <dbReference type="ARBA" id="ARBA00022723"/>
    </source>
</evidence>
<sequence>MNNDKNKEIILPQQEFDILKSLKDSNIPVRIDEVASKLGTDANSLMRSIAELENLGLIHVSKAIKRIIELTEEGKRYLEVGLPEVRLVKVLLNCGCKPGINEVPNIAREYGILLMPNEVNYALSTLSRLGIIRINRGIIEAIAEDKINIVNNRQDLLTQIKNGVFEDEVPDVIKPIVQEFLKRGIVRIRERSIIELMITNSARELMDRELIKVGVVVTALTPELITSGNWRNMIIKRFDLSIPPPQAPIVTKHFFSEFIKFVKEVFVSLGFEEVYGPHIELEFWNFDALFQAQDHPAREIHDTYFLKYPSTGKLLDNELISRVAHTHENGWITGSRGWGYKWDPSRAVRLVLRTQTTSVSVRTLYKRGDGEYRVFTIDRVFRPEILDPKHSMEFHQADGIVVGEKLSFKHLLGILEALAKGMGLKKVMFKPAYFPFTSPSAEGYAFHEKLGWIEFVGSGMFRPEVIMPLGLRKSRVLAFGMGLDRIAMILMNIEDIRDLFSRDINMTKAYWSNFLRFINNLSKY</sequence>
<proteinExistence type="inferred from homology"/>
<dbReference type="HOGENOM" id="CLU_025086_2_2_2"/>
<dbReference type="Gene3D" id="1.10.10.10">
    <property type="entry name" value="Winged helix-like DNA-binding domain superfamily/Winged helix DNA-binding domain"/>
    <property type="match status" value="1"/>
</dbReference>
<dbReference type="InterPro" id="IPR036388">
    <property type="entry name" value="WH-like_DNA-bd_sf"/>
</dbReference>
<dbReference type="NCBIfam" id="NF003210">
    <property type="entry name" value="PRK04172.1"/>
    <property type="match status" value="1"/>
</dbReference>
<dbReference type="STRING" id="985053.VMUT_0381"/>
<dbReference type="OrthoDB" id="372178at2157"/>
<dbReference type="RefSeq" id="WP_013603757.1">
    <property type="nucleotide sequence ID" value="NC_015151.1"/>
</dbReference>
<dbReference type="SUPFAM" id="SSF46785">
    <property type="entry name" value="Winged helix' DNA-binding domain"/>
    <property type="match status" value="1"/>
</dbReference>
<evidence type="ECO:0000256" key="9">
    <source>
        <dbReference type="ARBA" id="ARBA00022842"/>
    </source>
</evidence>
<protein>
    <recommendedName>
        <fullName evidence="3">phenylalanine--tRNA ligase</fullName>
        <ecNumber evidence="3">6.1.1.20</ecNumber>
    </recommendedName>
</protein>
<dbReference type="SUPFAM" id="SSF55681">
    <property type="entry name" value="Class II aaRS and biotin synthetases"/>
    <property type="match status" value="1"/>
</dbReference>
<dbReference type="GO" id="GO:0005737">
    <property type="term" value="C:cytoplasm"/>
    <property type="evidence" value="ECO:0007669"/>
    <property type="project" value="UniProtKB-SubCell"/>
</dbReference>
<dbReference type="PANTHER" id="PTHR11538:SF40">
    <property type="entry name" value="PHENYLALANINE--TRNA LIGASE ALPHA SUBUNIT"/>
    <property type="match status" value="1"/>
</dbReference>
<evidence type="ECO:0000256" key="4">
    <source>
        <dbReference type="ARBA" id="ARBA00022490"/>
    </source>
</evidence>
<evidence type="ECO:0000256" key="2">
    <source>
        <dbReference type="ARBA" id="ARBA00006703"/>
    </source>
</evidence>
<dbReference type="GeneID" id="10288033"/>
<dbReference type="InterPro" id="IPR002319">
    <property type="entry name" value="Phenylalanyl-tRNA_Synthase"/>
</dbReference>
<dbReference type="NCBIfam" id="TIGR00468">
    <property type="entry name" value="pheS"/>
    <property type="match status" value="1"/>
</dbReference>
<evidence type="ECO:0000313" key="14">
    <source>
        <dbReference type="Proteomes" id="UP000007485"/>
    </source>
</evidence>
<dbReference type="KEGG" id="vmo:VMUT_0381"/>
<dbReference type="GO" id="GO:0004826">
    <property type="term" value="F:phenylalanine-tRNA ligase activity"/>
    <property type="evidence" value="ECO:0007669"/>
    <property type="project" value="UniProtKB-EC"/>
</dbReference>
<keyword evidence="8" id="KW-0067">ATP-binding</keyword>
<name>F0QU54_VULM7</name>
<comment type="subcellular location">
    <subcellularLocation>
        <location evidence="1">Cytoplasm</location>
    </subcellularLocation>
</comment>
<dbReference type="eggNOG" id="arCOG00410">
    <property type="taxonomic scope" value="Archaea"/>
</dbReference>
<dbReference type="InterPro" id="IPR045864">
    <property type="entry name" value="aa-tRNA-synth_II/BPL/LPL"/>
</dbReference>
<evidence type="ECO:0000256" key="11">
    <source>
        <dbReference type="ARBA" id="ARBA00023146"/>
    </source>
</evidence>
<dbReference type="InterPro" id="IPR036390">
    <property type="entry name" value="WH_DNA-bd_sf"/>
</dbReference>
<dbReference type="PROSITE" id="PS50862">
    <property type="entry name" value="AA_TRNA_LIGASE_II"/>
    <property type="match status" value="1"/>
</dbReference>
<keyword evidence="5" id="KW-0436">Ligase</keyword>
<dbReference type="EMBL" id="CP002529">
    <property type="protein sequence ID" value="ADY00594.1"/>
    <property type="molecule type" value="Genomic_DNA"/>
</dbReference>
<comment type="similarity">
    <text evidence="2">Belongs to the class-II aminoacyl-tRNA synthetase family. Phe-tRNA synthetase alpha subunit type 2 subfamily.</text>
</comment>
<evidence type="ECO:0000256" key="3">
    <source>
        <dbReference type="ARBA" id="ARBA00012814"/>
    </source>
</evidence>
<evidence type="ECO:0000256" key="7">
    <source>
        <dbReference type="ARBA" id="ARBA00022741"/>
    </source>
</evidence>
<dbReference type="GO" id="GO:0000049">
    <property type="term" value="F:tRNA binding"/>
    <property type="evidence" value="ECO:0007669"/>
    <property type="project" value="InterPro"/>
</dbReference>
<dbReference type="CDD" id="cd00496">
    <property type="entry name" value="PheRS_alpha_core"/>
    <property type="match status" value="1"/>
</dbReference>
<keyword evidence="4" id="KW-0963">Cytoplasm</keyword>
<dbReference type="PANTHER" id="PTHR11538">
    <property type="entry name" value="PHENYLALANYL-TRNA SYNTHETASE"/>
    <property type="match status" value="1"/>
</dbReference>
<evidence type="ECO:0000256" key="10">
    <source>
        <dbReference type="ARBA" id="ARBA00022917"/>
    </source>
</evidence>
<keyword evidence="14" id="KW-1185">Reference proteome</keyword>
<dbReference type="InterPro" id="IPR006195">
    <property type="entry name" value="aa-tRNA-synth_II"/>
</dbReference>
<evidence type="ECO:0000313" key="13">
    <source>
        <dbReference type="EMBL" id="ADY00594.1"/>
    </source>
</evidence>
<dbReference type="Gene3D" id="3.30.930.10">
    <property type="entry name" value="Bira Bifunctional Protein, Domain 2"/>
    <property type="match status" value="1"/>
</dbReference>
<evidence type="ECO:0000256" key="8">
    <source>
        <dbReference type="ARBA" id="ARBA00022840"/>
    </source>
</evidence>
<evidence type="ECO:0000256" key="1">
    <source>
        <dbReference type="ARBA" id="ARBA00004496"/>
    </source>
</evidence>
<evidence type="ECO:0000256" key="5">
    <source>
        <dbReference type="ARBA" id="ARBA00022598"/>
    </source>
</evidence>
<dbReference type="Proteomes" id="UP000007485">
    <property type="component" value="Chromosome"/>
</dbReference>
<dbReference type="EC" id="6.1.1.20" evidence="3"/>
<reference evidence="13 14" key="1">
    <citation type="journal article" date="2011" name="J. Bacteriol.">
        <title>Complete genome sequence of 'Vulcanisaeta moutnovskia' strain 768-28, a novel member of the hyperthermophilic crenarchaeal genus vulcanisaeta.</title>
        <authorList>
            <person name="Gumerov V.M."/>
            <person name="Mardanov A.V."/>
            <person name="Beletsky A.V."/>
            <person name="Prokofeva M.I."/>
            <person name="Bonch-Osmolovskaya E.A."/>
            <person name="Ravin N.V."/>
            <person name="Skryabin K.G."/>
        </authorList>
    </citation>
    <scope>NUCLEOTIDE SEQUENCE [LARGE SCALE GENOMIC DNA]</scope>
    <source>
        <strain evidence="13 14">768-28</strain>
    </source>
</reference>
<keyword evidence="10" id="KW-0648">Protein biosynthesis</keyword>
<accession>F0QU54</accession>
<keyword evidence="9" id="KW-0460">Magnesium</keyword>
<dbReference type="Pfam" id="PF01409">
    <property type="entry name" value="tRNA-synt_2d"/>
    <property type="match status" value="1"/>
</dbReference>
<dbReference type="GO" id="GO:0046872">
    <property type="term" value="F:metal ion binding"/>
    <property type="evidence" value="ECO:0007669"/>
    <property type="project" value="UniProtKB-KW"/>
</dbReference>
<dbReference type="AlphaFoldDB" id="F0QU54"/>
<feature type="domain" description="Aminoacyl-transfer RNA synthetases class-II family profile" evidence="12">
    <location>
        <begin position="256"/>
        <end position="501"/>
    </location>
</feature>